<dbReference type="PANTHER" id="PTHR28055">
    <property type="entry name" value="ALTERED INHERITANCE OF MITOCHONDRIA PROTEIN 41, MITOCHONDRIAL"/>
    <property type="match status" value="1"/>
</dbReference>
<proteinExistence type="predicted"/>
<dbReference type="InterPro" id="IPR019004">
    <property type="entry name" value="YqeY/Aim41"/>
</dbReference>
<gene>
    <name evidence="1" type="ORF">H8E41_06100</name>
</gene>
<dbReference type="Pfam" id="PF09424">
    <property type="entry name" value="YqeY"/>
    <property type="match status" value="1"/>
</dbReference>
<evidence type="ECO:0000313" key="1">
    <source>
        <dbReference type="EMBL" id="MBC8317459.1"/>
    </source>
</evidence>
<dbReference type="Proteomes" id="UP000614424">
    <property type="component" value="Unassembled WGS sequence"/>
</dbReference>
<organism evidence="1 2">
    <name type="scientific">Candidatus Desulfobia pelagia</name>
    <dbReference type="NCBI Taxonomy" id="2841692"/>
    <lineage>
        <taxon>Bacteria</taxon>
        <taxon>Pseudomonadati</taxon>
        <taxon>Thermodesulfobacteriota</taxon>
        <taxon>Desulfobulbia</taxon>
        <taxon>Desulfobulbales</taxon>
        <taxon>Desulfobulbaceae</taxon>
        <taxon>Candidatus Desulfobia</taxon>
    </lineage>
</organism>
<dbReference type="Gene3D" id="1.10.1510.10">
    <property type="entry name" value="Uncharacterised protein YqeY/AIM41 PF09424, N-terminal domain"/>
    <property type="match status" value="1"/>
</dbReference>
<accession>A0A8J6NCN9</accession>
<dbReference type="SUPFAM" id="SSF89095">
    <property type="entry name" value="GatB/YqeY motif"/>
    <property type="match status" value="1"/>
</dbReference>
<dbReference type="InterPro" id="IPR003789">
    <property type="entry name" value="Asn/Gln_tRNA_amidoTrase-B-like"/>
</dbReference>
<dbReference type="EMBL" id="JACNJZ010000090">
    <property type="protein sequence ID" value="MBC8317459.1"/>
    <property type="molecule type" value="Genomic_DNA"/>
</dbReference>
<dbReference type="PANTHER" id="PTHR28055:SF1">
    <property type="entry name" value="ALTERED INHERITANCE OF MITOCHONDRIA PROTEIN 41, MITOCHONDRIAL"/>
    <property type="match status" value="1"/>
</dbReference>
<comment type="caution">
    <text evidence="1">The sequence shown here is derived from an EMBL/GenBank/DDBJ whole genome shotgun (WGS) entry which is preliminary data.</text>
</comment>
<dbReference type="AlphaFoldDB" id="A0A8J6NCN9"/>
<protein>
    <submittedName>
        <fullName evidence="1">GatB/YqeY domain-containing protein</fullName>
    </submittedName>
</protein>
<dbReference type="InterPro" id="IPR042184">
    <property type="entry name" value="YqeY/Aim41_N"/>
</dbReference>
<reference evidence="1 2" key="1">
    <citation type="submission" date="2020-08" db="EMBL/GenBank/DDBJ databases">
        <title>Bridging the membrane lipid divide: bacteria of the FCB group superphylum have the potential to synthesize archaeal ether lipids.</title>
        <authorList>
            <person name="Villanueva L."/>
            <person name="Von Meijenfeldt F.A.B."/>
            <person name="Westbye A.B."/>
            <person name="Yadav S."/>
            <person name="Hopmans E.C."/>
            <person name="Dutilh B.E."/>
            <person name="Sinninghe Damste J.S."/>
        </authorList>
    </citation>
    <scope>NUCLEOTIDE SEQUENCE [LARGE SCALE GENOMIC DNA]</scope>
    <source>
        <strain evidence="1">NIOZ-UU47</strain>
    </source>
</reference>
<sequence length="132" mass="14718">MSLQEKIRSDLKDSMKAKDEARTSTLRILLGEFARQPQKVLQDQDVLAIVRKLVKSENETIAAGGTGSATYLEVLEGYLPQQASEDDIREWVTANIDFSQFKSKMQAMKPIMAHFAGTTGGNTVKKILEEIE</sequence>
<evidence type="ECO:0000313" key="2">
    <source>
        <dbReference type="Proteomes" id="UP000614424"/>
    </source>
</evidence>
<name>A0A8J6NCN9_9BACT</name>
<dbReference type="GO" id="GO:0016884">
    <property type="term" value="F:carbon-nitrogen ligase activity, with glutamine as amido-N-donor"/>
    <property type="evidence" value="ECO:0007669"/>
    <property type="project" value="InterPro"/>
</dbReference>